<dbReference type="EMBL" id="CP137573">
    <property type="protein sequence ID" value="WOX23465.1"/>
    <property type="molecule type" value="Genomic_DNA"/>
</dbReference>
<proteinExistence type="predicted"/>
<feature type="signal peptide" evidence="1">
    <location>
        <begin position="1"/>
        <end position="33"/>
    </location>
</feature>
<feature type="chain" id="PRO_5047156484" description="Secreted protein" evidence="1">
    <location>
        <begin position="34"/>
        <end position="644"/>
    </location>
</feature>
<accession>A0ABZ0LVV3</accession>
<organism evidence="2 3">
    <name type="scientific">Streptomyces solicathayae</name>
    <dbReference type="NCBI Taxonomy" id="3081768"/>
    <lineage>
        <taxon>Bacteria</taxon>
        <taxon>Bacillati</taxon>
        <taxon>Actinomycetota</taxon>
        <taxon>Actinomycetes</taxon>
        <taxon>Kitasatosporales</taxon>
        <taxon>Streptomycetaceae</taxon>
        <taxon>Streptomyces</taxon>
    </lineage>
</organism>
<evidence type="ECO:0000256" key="1">
    <source>
        <dbReference type="SAM" id="SignalP"/>
    </source>
</evidence>
<dbReference type="Proteomes" id="UP001301731">
    <property type="component" value="Chromosome"/>
</dbReference>
<evidence type="ECO:0000313" key="3">
    <source>
        <dbReference type="Proteomes" id="UP001301731"/>
    </source>
</evidence>
<name>A0ABZ0LVV3_9ACTN</name>
<dbReference type="RefSeq" id="WP_318105271.1">
    <property type="nucleotide sequence ID" value="NZ_CP137573.1"/>
</dbReference>
<protein>
    <recommendedName>
        <fullName evidence="4">Secreted protein</fullName>
    </recommendedName>
</protein>
<sequence length="644" mass="68011">MRIRTSRLLSIALATAAGLTLTTGWAPGQVAMAADTPAEIVVPATTQTSPPFAVIQSAGASGYLQQSSTPGYRGLEWTSYDGTVRPLPGAENLSTVGLSPYYGSVSDIVAIPSRADTAGREVRLRNMSTGESWTVMVPAGQRYIGAIGDTVVSFGEGSVHLLRRESGGTADRLVAGYPEGSVDGSITRAGVGGVAIAFTHPDRTRDFSWLDIRSATLTRIPETAIVPPIVTSHHVVVTGDRGVLVYEQGKFDAPVQDFEPALYRAQIMGVVGDSLIVARPQPAPGEADWRVVAVPFDGSAERPLIAQAESRTFPHPGGGLVAVGGASALDYGFNLISASPDGKPQVKRVRTLPPDPMSIRDVALDENRLTSLELGDGDGSVYERPLTAVAPGYGTRETKGSPAPGAKQVCGRDEFCPDLIPTGDGRFVYVGRVLGEDGALHLRLHAVGSDRQFPGTVLETGLADTYLDSTISVLGASGRYVVVYGRPAGGGEPERRVLDLDAGGKLVQRVQAGPAAVWEDVLWSSVGTSGTVTAKNVRTGATLVSTGIPGCQSVSDLQARGRWLYWSCQRTNSFATGVFDLHTQKNVTLPEGYGRIELGDGRRGYVGDREERRTCRPAAAGCTGPVSGRIPSRRVSSTFTRRRT</sequence>
<gene>
    <name evidence="2" type="ORF">R2D22_19565</name>
</gene>
<reference evidence="2 3" key="1">
    <citation type="submission" date="2023-10" db="EMBL/GenBank/DDBJ databases">
        <title>The genome sequence of Streptomyces sp. HUAS YS2.</title>
        <authorList>
            <person name="Mo P."/>
        </authorList>
    </citation>
    <scope>NUCLEOTIDE SEQUENCE [LARGE SCALE GENOMIC DNA]</scope>
    <source>
        <strain evidence="2 3">HUAS YS2</strain>
    </source>
</reference>
<keyword evidence="3" id="KW-1185">Reference proteome</keyword>
<evidence type="ECO:0008006" key="4">
    <source>
        <dbReference type="Google" id="ProtNLM"/>
    </source>
</evidence>
<keyword evidence="1" id="KW-0732">Signal</keyword>
<dbReference type="SUPFAM" id="SSF101908">
    <property type="entry name" value="Putative isomerase YbhE"/>
    <property type="match status" value="1"/>
</dbReference>
<evidence type="ECO:0000313" key="2">
    <source>
        <dbReference type="EMBL" id="WOX23465.1"/>
    </source>
</evidence>